<reference evidence="4" key="1">
    <citation type="submission" date="2017-04" db="EMBL/GenBank/DDBJ databases">
        <authorList>
            <person name="Varghese N."/>
            <person name="Submissions S."/>
        </authorList>
    </citation>
    <scope>NUCLEOTIDE SEQUENCE [LARGE SCALE GENOMIC DNA]</scope>
    <source>
        <strain evidence="4">B4P</strain>
    </source>
</reference>
<evidence type="ECO:0000259" key="2">
    <source>
        <dbReference type="Pfam" id="PF01695"/>
    </source>
</evidence>
<dbReference type="Pfam" id="PF01695">
    <property type="entry name" value="IstB_IS21"/>
    <property type="match status" value="1"/>
</dbReference>
<dbReference type="Gene3D" id="3.40.50.300">
    <property type="entry name" value="P-loop containing nucleotide triphosphate hydrolases"/>
    <property type="match status" value="1"/>
</dbReference>
<organism evidence="3 4">
    <name type="scientific">Xaviernesmea oryzae</name>
    <dbReference type="NCBI Taxonomy" id="464029"/>
    <lineage>
        <taxon>Bacteria</taxon>
        <taxon>Pseudomonadati</taxon>
        <taxon>Pseudomonadota</taxon>
        <taxon>Alphaproteobacteria</taxon>
        <taxon>Hyphomicrobiales</taxon>
        <taxon>Rhizobiaceae</taxon>
        <taxon>Rhizobium/Agrobacterium group</taxon>
        <taxon>Xaviernesmea</taxon>
    </lineage>
</organism>
<dbReference type="AlphaFoldDB" id="A0A1X7FPS7"/>
<dbReference type="EMBL" id="FXAF01000007">
    <property type="protein sequence ID" value="SMF55698.1"/>
    <property type="molecule type" value="Genomic_DNA"/>
</dbReference>
<feature type="non-terminal residue" evidence="3">
    <location>
        <position position="226"/>
    </location>
</feature>
<feature type="region of interest" description="Disordered" evidence="1">
    <location>
        <begin position="27"/>
        <end position="83"/>
    </location>
</feature>
<proteinExistence type="predicted"/>
<protein>
    <submittedName>
        <fullName evidence="3">IstB-like ATP binding protein</fullName>
    </submittedName>
</protein>
<feature type="domain" description="IstB-like ATP-binding" evidence="2">
    <location>
        <begin position="108"/>
        <end position="161"/>
    </location>
</feature>
<keyword evidence="4" id="KW-1185">Reference proteome</keyword>
<gene>
    <name evidence="3" type="ORF">SAMN02982989_0086</name>
</gene>
<dbReference type="InterPro" id="IPR002611">
    <property type="entry name" value="IstB_ATP-bd"/>
</dbReference>
<feature type="compositionally biased region" description="Low complexity" evidence="1">
    <location>
        <begin position="54"/>
        <end position="79"/>
    </location>
</feature>
<evidence type="ECO:0000256" key="1">
    <source>
        <dbReference type="SAM" id="MobiDB-lite"/>
    </source>
</evidence>
<dbReference type="GO" id="GO:0005524">
    <property type="term" value="F:ATP binding"/>
    <property type="evidence" value="ECO:0007669"/>
    <property type="project" value="InterPro"/>
</dbReference>
<feature type="region of interest" description="Disordered" evidence="1">
    <location>
        <begin position="201"/>
        <end position="226"/>
    </location>
</feature>
<dbReference type="InterPro" id="IPR027417">
    <property type="entry name" value="P-loop_NTPase"/>
</dbReference>
<name>A0A1X7FPS7_9HYPH</name>
<evidence type="ECO:0000313" key="4">
    <source>
        <dbReference type="Proteomes" id="UP000192903"/>
    </source>
</evidence>
<accession>A0A1X7FPS7</accession>
<dbReference type="STRING" id="464029.SAMN02982989_0086"/>
<dbReference type="Proteomes" id="UP000192903">
    <property type="component" value="Unassembled WGS sequence"/>
</dbReference>
<sequence>MERSQILDMMGTLKLFGMRSAYDEIMPPASSASTNRRASSVTCFSRRSPRSRRAPSNTRSPSPSCRWPRTSTTSTSPTRRSTKAWCASLRQEPSSPSSTISFWSAERHGKSHLSIALARALIRNGARVRFFNVVDLVNRLETEARSGKQGRLADFITRLDFVHHGRTRLSPIRPGRWSAPLPPDQQAIRAGFDHCHDEPGLRRVAGRIRRRQDDRRPARQAHPPLR</sequence>
<feature type="compositionally biased region" description="Low complexity" evidence="1">
    <location>
        <begin position="29"/>
        <end position="40"/>
    </location>
</feature>
<evidence type="ECO:0000313" key="3">
    <source>
        <dbReference type="EMBL" id="SMF55698.1"/>
    </source>
</evidence>